<dbReference type="PANTHER" id="PTHR10434">
    <property type="entry name" value="1-ACYL-SN-GLYCEROL-3-PHOSPHATE ACYLTRANSFERASE"/>
    <property type="match status" value="1"/>
</dbReference>
<evidence type="ECO:0000313" key="5">
    <source>
        <dbReference type="EMBL" id="ACU86483.1"/>
    </source>
</evidence>
<feature type="region of interest" description="Disordered" evidence="3">
    <location>
        <begin position="1"/>
        <end position="71"/>
    </location>
</feature>
<gene>
    <name evidence="5" type="ordered locus">Bfae_27120</name>
</gene>
<dbReference type="InterPro" id="IPR002123">
    <property type="entry name" value="Plipid/glycerol_acylTrfase"/>
</dbReference>
<sequence length="318" mass="34643">MTSQDTPQEPPRPQDGTTPHGTAPGGTAPGDAGAERSETAPPTRSAGARMQDATSRAADDLRDRSKRLLGSLSARSRGEGWEKPEGELAKYRSRWRAGMRFVLQRVVFRAVVNSAVTPEVQVHRRVKSIRGPFVLVANHTSHVDGPLLAMSLPWTQARFLCTGAATDYWFDHWYRRIFVRTMLNAFPIDRGGSRKHSGTSRKLLRSGVPILVFPEGGRQTTGTMAEFKPGAAALAIGVGVPVVPAAIIGGYEAMPKGRYWPVSGRPPVRVVFGDPMISHEDESAVEFSARIRAEVKDLYDEHHDEVLGAGARGEEESA</sequence>
<proteinExistence type="predicted"/>
<accession>C7MH35</accession>
<dbReference type="SMART" id="SM00563">
    <property type="entry name" value="PlsC"/>
    <property type="match status" value="1"/>
</dbReference>
<dbReference type="GO" id="GO:0006654">
    <property type="term" value="P:phosphatidic acid biosynthetic process"/>
    <property type="evidence" value="ECO:0007669"/>
    <property type="project" value="TreeGrafter"/>
</dbReference>
<dbReference type="SUPFAM" id="SSF69593">
    <property type="entry name" value="Glycerol-3-phosphate (1)-acyltransferase"/>
    <property type="match status" value="1"/>
</dbReference>
<evidence type="ECO:0000259" key="4">
    <source>
        <dbReference type="SMART" id="SM00563"/>
    </source>
</evidence>
<evidence type="ECO:0000256" key="2">
    <source>
        <dbReference type="ARBA" id="ARBA00023315"/>
    </source>
</evidence>
<dbReference type="PANTHER" id="PTHR10434:SF11">
    <property type="entry name" value="1-ACYL-SN-GLYCEROL-3-PHOSPHATE ACYLTRANSFERASE"/>
    <property type="match status" value="1"/>
</dbReference>
<dbReference type="EMBL" id="CP001643">
    <property type="protein sequence ID" value="ACU86483.1"/>
    <property type="molecule type" value="Genomic_DNA"/>
</dbReference>
<evidence type="ECO:0000256" key="3">
    <source>
        <dbReference type="SAM" id="MobiDB-lite"/>
    </source>
</evidence>
<feature type="domain" description="Phospholipid/glycerol acyltransferase" evidence="4">
    <location>
        <begin position="133"/>
        <end position="250"/>
    </location>
</feature>
<dbReference type="PATRIC" id="fig|446465.5.peg.2676"/>
<evidence type="ECO:0000256" key="1">
    <source>
        <dbReference type="ARBA" id="ARBA00022679"/>
    </source>
</evidence>
<dbReference type="HOGENOM" id="CLU_027938_2_1_11"/>
<keyword evidence="6" id="KW-1185">Reference proteome</keyword>
<organism evidence="5 6">
    <name type="scientific">Brachybacterium faecium (strain ATCC 43885 / DSM 4810 / JCM 11609 / LMG 19847 / NBRC 14762 / NCIMB 9860 / 6-10)</name>
    <dbReference type="NCBI Taxonomy" id="446465"/>
    <lineage>
        <taxon>Bacteria</taxon>
        <taxon>Bacillati</taxon>
        <taxon>Actinomycetota</taxon>
        <taxon>Actinomycetes</taxon>
        <taxon>Micrococcales</taxon>
        <taxon>Dermabacteraceae</taxon>
        <taxon>Brachybacterium</taxon>
    </lineage>
</organism>
<dbReference type="GO" id="GO:0003841">
    <property type="term" value="F:1-acylglycerol-3-phosphate O-acyltransferase activity"/>
    <property type="evidence" value="ECO:0007669"/>
    <property type="project" value="TreeGrafter"/>
</dbReference>
<dbReference type="KEGG" id="bfa:Bfae_27120"/>
<reference evidence="5 6" key="1">
    <citation type="journal article" date="2009" name="Stand. Genomic Sci.">
        <title>Complete genome sequence of Brachybacterium faecium type strain (Schefferle 6-10).</title>
        <authorList>
            <person name="Lapidus A."/>
            <person name="Pukall R."/>
            <person name="Labuttii K."/>
            <person name="Copeland A."/>
            <person name="Del Rio T.G."/>
            <person name="Nolan M."/>
            <person name="Chen F."/>
            <person name="Lucas S."/>
            <person name="Tice H."/>
            <person name="Cheng J.F."/>
            <person name="Bruce D."/>
            <person name="Goodwin L."/>
            <person name="Pitluck S."/>
            <person name="Rohde M."/>
            <person name="Goker M."/>
            <person name="Pati A."/>
            <person name="Ivanova N."/>
            <person name="Mavrommatis K."/>
            <person name="Chen A."/>
            <person name="Palaniappan K."/>
            <person name="D'haeseleer P."/>
            <person name="Chain P."/>
            <person name="Bristow J."/>
            <person name="Eisen J.A."/>
            <person name="Markowitz V."/>
            <person name="Hugenholtz P."/>
            <person name="Kyrpides N.C."/>
            <person name="Klenk H.P."/>
        </authorList>
    </citation>
    <scope>NUCLEOTIDE SEQUENCE [LARGE SCALE GENOMIC DNA]</scope>
    <source>
        <strain evidence="6">ATCC 43885 / DSM 4810 / JCM 11609 / LMG 19847 / NBRC 14762 / NCIMB 9860 / 6-10</strain>
    </source>
</reference>
<evidence type="ECO:0000313" key="6">
    <source>
        <dbReference type="Proteomes" id="UP000001919"/>
    </source>
</evidence>
<dbReference type="AlphaFoldDB" id="C7MH35"/>
<dbReference type="OrthoDB" id="9808424at2"/>
<protein>
    <submittedName>
        <fullName evidence="5">1-acyl-sn-glycerol-3-phosphate acyltransferase</fullName>
    </submittedName>
</protein>
<keyword evidence="2 5" id="KW-0012">Acyltransferase</keyword>
<dbReference type="CDD" id="cd07989">
    <property type="entry name" value="LPLAT_AGPAT-like"/>
    <property type="match status" value="1"/>
</dbReference>
<dbReference type="Proteomes" id="UP000001919">
    <property type="component" value="Chromosome"/>
</dbReference>
<dbReference type="eggNOG" id="COG0204">
    <property type="taxonomic scope" value="Bacteria"/>
</dbReference>
<name>C7MH35_BRAFD</name>
<keyword evidence="1 5" id="KW-0808">Transferase</keyword>
<dbReference type="Pfam" id="PF01553">
    <property type="entry name" value="Acyltransferase"/>
    <property type="match status" value="1"/>
</dbReference>
<dbReference type="STRING" id="446465.Bfae_27120"/>